<sequence length="660" mass="72600">MRTVALSLGARRRMRGLGQVRRLPAQRGRAHDRPSARWWRSGVRSPDRAGRKVLSRFRYSQISAGSCADRRGDGTADGPDRYRVVRQGEGPAQPGIQHRGDHRVPRRHVPPGGRLCCVRSDRGDHGLVRRAPAQAGRRRLPRAATISGAIVEYGSGNAGMAATAAAIRHEDGRGGIERHPDEGCHARDLRAPVVRADGAPGIHSLVVEIRLNAETTVKDTIPAVPVGLPLIGHLTELRRLGPFLASLPAHGSLVRLRFGVSSVVVVCDPALTEQLLRDDRTFDKGGPLYEQGRALLGGGLALCPYEQHRRLRRLVQPAFHRQRIPGYMAAKTDIVASVIGGWHDGQTIDVAAEMRTIIAKGFLAAVFPAGMHSATKDRILADLDTVLGGLLRRMILPPWLDRLALPWHRRDARATARLHEVIYAAIDARRGSTTDHADLLTALLNARDPASNKPQLSDRQIVETILGLLLGGMDTTAAALSWTWFTLAEHPDIRRRVHAEIDGVLQGRHATYADLPRLELTARVVTEVLRIWPPSWLVTRVATMDTQLGEYSIPAGTNLVYSPYIIHHRADQYADPDLFDPDRWLPGHAIPRYAFLPFGAGGRKCIGETLATPDTILTLATIATRWRLERISDCRVRPKVGAFSGPRRLKMRVVARTSSA</sequence>
<dbReference type="PANTHER" id="PTHR24291:SF50">
    <property type="entry name" value="BIFUNCTIONAL ALBAFLAVENONE MONOOXYGENASE_TERPENE SYNTHASE"/>
    <property type="match status" value="1"/>
</dbReference>
<keyword evidence="6 8" id="KW-0503">Monooxygenase</keyword>
<name>A0A6G9XR52_NOCBR</name>
<dbReference type="GO" id="GO:0005506">
    <property type="term" value="F:iron ion binding"/>
    <property type="evidence" value="ECO:0007669"/>
    <property type="project" value="InterPro"/>
</dbReference>
<feature type="binding site" description="axial binding residue" evidence="7">
    <location>
        <position position="605"/>
    </location>
    <ligand>
        <name>heme</name>
        <dbReference type="ChEBI" id="CHEBI:30413"/>
    </ligand>
    <ligandPart>
        <name>Fe</name>
        <dbReference type="ChEBI" id="CHEBI:18248"/>
    </ligandPart>
</feature>
<dbReference type="Gene3D" id="1.10.630.10">
    <property type="entry name" value="Cytochrome P450"/>
    <property type="match status" value="1"/>
</dbReference>
<dbReference type="CDD" id="cd11049">
    <property type="entry name" value="CYP170A1-like"/>
    <property type="match status" value="1"/>
</dbReference>
<dbReference type="InterPro" id="IPR017972">
    <property type="entry name" value="Cyt_P450_CS"/>
</dbReference>
<keyword evidence="5 7" id="KW-0408">Iron</keyword>
<keyword evidence="4 8" id="KW-0560">Oxidoreductase</keyword>
<dbReference type="InterPro" id="IPR001128">
    <property type="entry name" value="Cyt_P450"/>
</dbReference>
<feature type="region of interest" description="Disordered" evidence="9">
    <location>
        <begin position="66"/>
        <end position="112"/>
    </location>
</feature>
<evidence type="ECO:0000256" key="8">
    <source>
        <dbReference type="RuleBase" id="RU000461"/>
    </source>
</evidence>
<dbReference type="PROSITE" id="PS00086">
    <property type="entry name" value="CYTOCHROME_P450"/>
    <property type="match status" value="1"/>
</dbReference>
<evidence type="ECO:0000256" key="1">
    <source>
        <dbReference type="ARBA" id="ARBA00010617"/>
    </source>
</evidence>
<dbReference type="GO" id="GO:0004497">
    <property type="term" value="F:monooxygenase activity"/>
    <property type="evidence" value="ECO:0007669"/>
    <property type="project" value="UniProtKB-KW"/>
</dbReference>
<dbReference type="GO" id="GO:0016705">
    <property type="term" value="F:oxidoreductase activity, acting on paired donors, with incorporation or reduction of molecular oxygen"/>
    <property type="evidence" value="ECO:0007669"/>
    <property type="project" value="InterPro"/>
</dbReference>
<keyword evidence="3 7" id="KW-0479">Metal-binding</keyword>
<evidence type="ECO:0000256" key="4">
    <source>
        <dbReference type="ARBA" id="ARBA00023002"/>
    </source>
</evidence>
<proteinExistence type="inferred from homology"/>
<protein>
    <submittedName>
        <fullName evidence="10">Cytochrome P450</fullName>
    </submittedName>
</protein>
<dbReference type="InterPro" id="IPR002401">
    <property type="entry name" value="Cyt_P450_E_grp-I"/>
</dbReference>
<evidence type="ECO:0000256" key="6">
    <source>
        <dbReference type="ARBA" id="ARBA00023033"/>
    </source>
</evidence>
<organism evidence="10 11">
    <name type="scientific">Nocardia brasiliensis</name>
    <dbReference type="NCBI Taxonomy" id="37326"/>
    <lineage>
        <taxon>Bacteria</taxon>
        <taxon>Bacillati</taxon>
        <taxon>Actinomycetota</taxon>
        <taxon>Actinomycetes</taxon>
        <taxon>Mycobacteriales</taxon>
        <taxon>Nocardiaceae</taxon>
        <taxon>Nocardia</taxon>
    </lineage>
</organism>
<comment type="similarity">
    <text evidence="1 8">Belongs to the cytochrome P450 family.</text>
</comment>
<evidence type="ECO:0000256" key="5">
    <source>
        <dbReference type="ARBA" id="ARBA00023004"/>
    </source>
</evidence>
<evidence type="ECO:0000256" key="3">
    <source>
        <dbReference type="ARBA" id="ARBA00022723"/>
    </source>
</evidence>
<evidence type="ECO:0000313" key="10">
    <source>
        <dbReference type="EMBL" id="QIS03386.1"/>
    </source>
</evidence>
<evidence type="ECO:0000256" key="7">
    <source>
        <dbReference type="PIRSR" id="PIRSR602401-1"/>
    </source>
</evidence>
<dbReference type="AlphaFoldDB" id="A0A6G9XR52"/>
<dbReference type="PRINTS" id="PR00463">
    <property type="entry name" value="EP450I"/>
</dbReference>
<dbReference type="EMBL" id="CP046171">
    <property type="protein sequence ID" value="QIS03386.1"/>
    <property type="molecule type" value="Genomic_DNA"/>
</dbReference>
<keyword evidence="2 7" id="KW-0349">Heme</keyword>
<dbReference type="SUPFAM" id="SSF48264">
    <property type="entry name" value="Cytochrome P450"/>
    <property type="match status" value="1"/>
</dbReference>
<dbReference type="InterPro" id="IPR050196">
    <property type="entry name" value="Cytochrome_P450_Monoox"/>
</dbReference>
<comment type="cofactor">
    <cofactor evidence="7">
        <name>heme</name>
        <dbReference type="ChEBI" id="CHEBI:30413"/>
    </cofactor>
</comment>
<feature type="compositionally biased region" description="Basic and acidic residues" evidence="9">
    <location>
        <begin position="68"/>
        <end position="83"/>
    </location>
</feature>
<dbReference type="Pfam" id="PF00067">
    <property type="entry name" value="p450"/>
    <property type="match status" value="1"/>
</dbReference>
<gene>
    <name evidence="10" type="ORF">F5X71_14595</name>
</gene>
<dbReference type="InterPro" id="IPR036396">
    <property type="entry name" value="Cyt_P450_sf"/>
</dbReference>
<accession>A0A6G9XR52</accession>
<dbReference type="PRINTS" id="PR00385">
    <property type="entry name" value="P450"/>
</dbReference>
<dbReference type="Proteomes" id="UP000501705">
    <property type="component" value="Chromosome"/>
</dbReference>
<reference evidence="10 11" key="1">
    <citation type="journal article" date="2019" name="ACS Chem. Biol.">
        <title>Identification and Mobilization of a Cryptic Antibiotic Biosynthesis Gene Locus from a Human-Pathogenic Nocardia Isolate.</title>
        <authorList>
            <person name="Herisse M."/>
            <person name="Ishida K."/>
            <person name="Porter J.L."/>
            <person name="Howden B."/>
            <person name="Hertweck C."/>
            <person name="Stinear T.P."/>
            <person name="Pidot S.J."/>
        </authorList>
    </citation>
    <scope>NUCLEOTIDE SEQUENCE [LARGE SCALE GENOMIC DNA]</scope>
    <source>
        <strain evidence="10 11">AUSMDU00024985</strain>
    </source>
</reference>
<dbReference type="GO" id="GO:0020037">
    <property type="term" value="F:heme binding"/>
    <property type="evidence" value="ECO:0007669"/>
    <property type="project" value="InterPro"/>
</dbReference>
<evidence type="ECO:0000313" key="11">
    <source>
        <dbReference type="Proteomes" id="UP000501705"/>
    </source>
</evidence>
<dbReference type="PANTHER" id="PTHR24291">
    <property type="entry name" value="CYTOCHROME P450 FAMILY 4"/>
    <property type="match status" value="1"/>
</dbReference>
<evidence type="ECO:0000256" key="9">
    <source>
        <dbReference type="SAM" id="MobiDB-lite"/>
    </source>
</evidence>
<evidence type="ECO:0000256" key="2">
    <source>
        <dbReference type="ARBA" id="ARBA00022617"/>
    </source>
</evidence>